<dbReference type="Proteomes" id="UP000028582">
    <property type="component" value="Unassembled WGS sequence"/>
</dbReference>
<feature type="chain" id="PRO_5001752921" evidence="1">
    <location>
        <begin position="23"/>
        <end position="636"/>
    </location>
</feature>
<dbReference type="PANTHER" id="PTHR46586">
    <property type="entry name" value="ANKYRIN REPEAT-CONTAINING PROTEIN"/>
    <property type="match status" value="1"/>
</dbReference>
<dbReference type="EMBL" id="ANJA01003682">
    <property type="protein sequence ID" value="ETO62020.1"/>
    <property type="molecule type" value="Genomic_DNA"/>
</dbReference>
<dbReference type="SUPFAM" id="SSF48403">
    <property type="entry name" value="Ankyrin repeat"/>
    <property type="match status" value="1"/>
</dbReference>
<dbReference type="SUPFAM" id="SSF140860">
    <property type="entry name" value="Pseudo ankyrin repeat-like"/>
    <property type="match status" value="1"/>
</dbReference>
<dbReference type="Gene3D" id="1.25.40.20">
    <property type="entry name" value="Ankyrin repeat-containing domain"/>
    <property type="match status" value="3"/>
</dbReference>
<feature type="signal peptide" evidence="1">
    <location>
        <begin position="1"/>
        <end position="22"/>
    </location>
</feature>
<dbReference type="PANTHER" id="PTHR46586:SF3">
    <property type="entry name" value="ANKYRIN REPEAT-CONTAINING PROTEIN"/>
    <property type="match status" value="1"/>
</dbReference>
<reference evidence="2 3" key="1">
    <citation type="submission" date="2013-11" db="EMBL/GenBank/DDBJ databases">
        <title>The Genome Sequence of Phytophthora parasitica P1976.</title>
        <authorList>
            <consortium name="The Broad Institute Genomics Platform"/>
            <person name="Russ C."/>
            <person name="Tyler B."/>
            <person name="Panabieres F."/>
            <person name="Shan W."/>
            <person name="Tripathy S."/>
            <person name="Grunwald N."/>
            <person name="Machado M."/>
            <person name="Johnson C.S."/>
            <person name="Walker B."/>
            <person name="Young S."/>
            <person name="Zeng Q."/>
            <person name="Gargeya S."/>
            <person name="Fitzgerald M."/>
            <person name="Haas B."/>
            <person name="Abouelleil A."/>
            <person name="Allen A.W."/>
            <person name="Alvarado L."/>
            <person name="Arachchi H.M."/>
            <person name="Berlin A.M."/>
            <person name="Chapman S.B."/>
            <person name="Gainer-Dewar J."/>
            <person name="Goldberg J."/>
            <person name="Griggs A."/>
            <person name="Gujja S."/>
            <person name="Hansen M."/>
            <person name="Howarth C."/>
            <person name="Imamovic A."/>
            <person name="Ireland A."/>
            <person name="Larimer J."/>
            <person name="McCowan C."/>
            <person name="Murphy C."/>
            <person name="Pearson M."/>
            <person name="Poon T.W."/>
            <person name="Priest M."/>
            <person name="Roberts A."/>
            <person name="Saif S."/>
            <person name="Shea T."/>
            <person name="Sisk P."/>
            <person name="Sykes S."/>
            <person name="Wortman J."/>
            <person name="Nusbaum C."/>
            <person name="Birren B."/>
        </authorList>
    </citation>
    <scope>NUCLEOTIDE SEQUENCE [LARGE SCALE GENOMIC DNA]</scope>
    <source>
        <strain evidence="2 3">P1976</strain>
    </source>
</reference>
<dbReference type="Pfam" id="PF12796">
    <property type="entry name" value="Ank_2"/>
    <property type="match status" value="1"/>
</dbReference>
<proteinExistence type="predicted"/>
<dbReference type="InterPro" id="IPR002110">
    <property type="entry name" value="Ankyrin_rpt"/>
</dbReference>
<keyword evidence="1" id="KW-0732">Signal</keyword>
<dbReference type="InterPro" id="IPR036770">
    <property type="entry name" value="Ankyrin_rpt-contain_sf"/>
</dbReference>
<evidence type="ECO:0000313" key="2">
    <source>
        <dbReference type="EMBL" id="ETO62020.1"/>
    </source>
</evidence>
<evidence type="ECO:0000313" key="3">
    <source>
        <dbReference type="Proteomes" id="UP000028582"/>
    </source>
</evidence>
<organism evidence="2 3">
    <name type="scientific">Phytophthora nicotianae P1976</name>
    <dbReference type="NCBI Taxonomy" id="1317066"/>
    <lineage>
        <taxon>Eukaryota</taxon>
        <taxon>Sar</taxon>
        <taxon>Stramenopiles</taxon>
        <taxon>Oomycota</taxon>
        <taxon>Peronosporomycetes</taxon>
        <taxon>Peronosporales</taxon>
        <taxon>Peronosporaceae</taxon>
        <taxon>Phytophthora</taxon>
    </lineage>
</organism>
<comment type="caution">
    <text evidence="2">The sequence shown here is derived from an EMBL/GenBank/DDBJ whole genome shotgun (WGS) entry which is preliminary data.</text>
</comment>
<dbReference type="AlphaFoldDB" id="A0A080Z5V9"/>
<dbReference type="OrthoDB" id="88476at2759"/>
<gene>
    <name evidence="2" type="ORF">F444_20035</name>
</gene>
<name>A0A080Z5V9_PHYNI</name>
<evidence type="ECO:0000256" key="1">
    <source>
        <dbReference type="SAM" id="SignalP"/>
    </source>
</evidence>
<dbReference type="Pfam" id="PF13637">
    <property type="entry name" value="Ank_4"/>
    <property type="match status" value="2"/>
</dbReference>
<accession>A0A080Z5V9</accession>
<protein>
    <submittedName>
        <fullName evidence="2">Uncharacterized protein</fullName>
    </submittedName>
</protein>
<dbReference type="InterPro" id="IPR052050">
    <property type="entry name" value="SecEffector_AnkRepeat"/>
</dbReference>
<sequence>MAAPFQLRVVALVLRPLSPVAALPHIGVLVSSFLGPSSCLSLSEACVFGSIQLLDWIWESSRTSVNDRNPGWSLTNYLRSEPFYHQWHFREGLQNAARRGDVDMVKWFFDHCSGLEVPSEVVTVAAENGHLPVLQFLLENDQGRNCKHEKKLVELEEDTWEDSVPVMPEDWTGPGNVVRWGGHATREAVRNKHFNVVQWLDQHAPHQNSEEETNDIISVAANGGMVAFAESILPEGARVVEYLRDRAQSDAIQVLLDSNLVRGNQEASATAIYTLAREGNLDMMKQVAKLHSRKRMSQAWITRWEWGMSAACERGDLAMVKWMSEDRAGKEALRRSNDKMLFVTTDILQNAAKNGHIDVLEYLFQLGWADTDASTLIDAARGGRLECVKWLLENAPPYDEDNSTSSAVVAAAGKGHLAILQFFHDMDTAASNGPKCRRVEQSIEWWIEADKAMDKAAANGQLEVLKWFHSHRYDGCSESAMEDAARNGHLETLKWLHTNTTAGCTASAMDYAAFKGHLDVCKWLHVNRSEGCTEDAVRYAIGNGHLRVAFWLSMHYPQYIPEHNRLWKYPSNTFDMLLFLQVKYPTLFSLEFGRGTKSDLLYENKRGGDSLIAQWLNQKFPGHPKERHQLVLWPLM</sequence>